<protein>
    <submittedName>
        <fullName evidence="2">Uncharacterized protein</fullName>
    </submittedName>
</protein>
<evidence type="ECO:0000313" key="2">
    <source>
        <dbReference type="EMBL" id="CAE0131032.1"/>
    </source>
</evidence>
<accession>A0A7S3BCH6</accession>
<dbReference type="AlphaFoldDB" id="A0A7S3BCH6"/>
<keyword evidence="1" id="KW-0812">Transmembrane</keyword>
<feature type="transmembrane region" description="Helical" evidence="1">
    <location>
        <begin position="91"/>
        <end position="114"/>
    </location>
</feature>
<sequence>MFLRGLVWSRAFSTGLGVSGVSLGYRAYQSSDSLEQFLTDAIHGFAGALRAASRIVTSLQNTEIMTLVASQQTLIDFIQQPLRSQIRASSFLSALLPFGLLGALVAACGVVLLRRRDRMPHDTDHEELFRQETYFAYLTGVLDQVGSAIRWTRRFPSSISRKWPRVLSPSAPHRLPST</sequence>
<proteinExistence type="predicted"/>
<organism evidence="2">
    <name type="scientific">Haptolina ericina</name>
    <dbReference type="NCBI Taxonomy" id="156174"/>
    <lineage>
        <taxon>Eukaryota</taxon>
        <taxon>Haptista</taxon>
        <taxon>Haptophyta</taxon>
        <taxon>Prymnesiophyceae</taxon>
        <taxon>Prymnesiales</taxon>
        <taxon>Prymnesiaceae</taxon>
        <taxon>Haptolina</taxon>
    </lineage>
</organism>
<dbReference type="EMBL" id="HBHX01051563">
    <property type="protein sequence ID" value="CAE0131032.1"/>
    <property type="molecule type" value="Transcribed_RNA"/>
</dbReference>
<evidence type="ECO:0000256" key="1">
    <source>
        <dbReference type="SAM" id="Phobius"/>
    </source>
</evidence>
<reference evidence="2" key="1">
    <citation type="submission" date="2021-01" db="EMBL/GenBank/DDBJ databases">
        <authorList>
            <person name="Corre E."/>
            <person name="Pelletier E."/>
            <person name="Niang G."/>
            <person name="Scheremetjew M."/>
            <person name="Finn R."/>
            <person name="Kale V."/>
            <person name="Holt S."/>
            <person name="Cochrane G."/>
            <person name="Meng A."/>
            <person name="Brown T."/>
            <person name="Cohen L."/>
        </authorList>
    </citation>
    <scope>NUCLEOTIDE SEQUENCE</scope>
    <source>
        <strain evidence="2">CCMP281</strain>
    </source>
</reference>
<gene>
    <name evidence="2" type="ORF">HERI1096_LOCUS28462</name>
</gene>
<keyword evidence="1" id="KW-1133">Transmembrane helix</keyword>
<dbReference type="Gene3D" id="3.40.350.10">
    <property type="entry name" value="Creatinase/prolidase N-terminal domain"/>
    <property type="match status" value="1"/>
</dbReference>
<name>A0A7S3BCH6_9EUKA</name>
<dbReference type="InterPro" id="IPR029149">
    <property type="entry name" value="Creatin/AminoP/Spt16_N"/>
</dbReference>
<keyword evidence="1" id="KW-0472">Membrane</keyword>